<dbReference type="Proteomes" id="UP000235406">
    <property type="component" value="Unassembled WGS sequence"/>
</dbReference>
<comment type="caution">
    <text evidence="1">The sequence shown here is derived from an EMBL/GenBank/DDBJ whole genome shotgun (WGS) entry which is preliminary data.</text>
</comment>
<reference evidence="2" key="1">
    <citation type="submission" date="2016-07" db="EMBL/GenBank/DDBJ databases">
        <title>Nontailed viruses are major unrecognized killers of bacteria in the ocean.</title>
        <authorList>
            <person name="Kauffman K."/>
            <person name="Hussain F."/>
            <person name="Yang J."/>
            <person name="Arevalo P."/>
            <person name="Brown J."/>
            <person name="Cutler M."/>
            <person name="Kelly L."/>
            <person name="Polz M.F."/>
        </authorList>
    </citation>
    <scope>NUCLEOTIDE SEQUENCE [LARGE SCALE GENOMIC DNA]</scope>
    <source>
        <strain evidence="2">10N.261.46.F8</strain>
    </source>
</reference>
<accession>A0A2N7JWW2</accession>
<organism evidence="1 2">
    <name type="scientific">Vibrio lentus</name>
    <dbReference type="NCBI Taxonomy" id="136468"/>
    <lineage>
        <taxon>Bacteria</taxon>
        <taxon>Pseudomonadati</taxon>
        <taxon>Pseudomonadota</taxon>
        <taxon>Gammaproteobacteria</taxon>
        <taxon>Vibrionales</taxon>
        <taxon>Vibrionaceae</taxon>
        <taxon>Vibrio</taxon>
    </lineage>
</organism>
<dbReference type="AlphaFoldDB" id="A0A2N7JWW2"/>
<gene>
    <name evidence="1" type="ORF">BCT49_15885</name>
</gene>
<evidence type="ECO:0000313" key="1">
    <source>
        <dbReference type="EMBL" id="PMM64480.1"/>
    </source>
</evidence>
<proteinExistence type="predicted"/>
<name>A0A2N7JWW2_9VIBR</name>
<evidence type="ECO:0000313" key="2">
    <source>
        <dbReference type="Proteomes" id="UP000235406"/>
    </source>
</evidence>
<dbReference type="EMBL" id="MCZK01000161">
    <property type="protein sequence ID" value="PMM64480.1"/>
    <property type="molecule type" value="Genomic_DNA"/>
</dbReference>
<protein>
    <submittedName>
        <fullName evidence="1">Uncharacterized protein</fullName>
    </submittedName>
</protein>
<sequence length="73" mass="8564">MTAKGRDYLAEMLSLFKVLILKRLVLNRLLFNSLIFQEIDDEVTPTNPECPNDFYKNKSDVRMLVLHYGVILF</sequence>